<keyword evidence="3" id="KW-1185">Reference proteome</keyword>
<proteinExistence type="predicted"/>
<dbReference type="PANTHER" id="PTHR10199:SF119">
    <property type="entry name" value="RE20510P"/>
    <property type="match status" value="1"/>
</dbReference>
<dbReference type="PROSITE" id="PS51257">
    <property type="entry name" value="PROKAR_LIPOPROTEIN"/>
    <property type="match status" value="1"/>
</dbReference>
<dbReference type="PANTHER" id="PTHR10199">
    <property type="entry name" value="THROMBOSPONDIN"/>
    <property type="match status" value="1"/>
</dbReference>
<dbReference type="Gene3D" id="4.10.1080.10">
    <property type="entry name" value="TSP type-3 repeat"/>
    <property type="match status" value="2"/>
</dbReference>
<evidence type="ECO:0000256" key="1">
    <source>
        <dbReference type="SAM" id="MobiDB-lite"/>
    </source>
</evidence>
<name>A0ABW3UDT5_9GAMM</name>
<comment type="caution">
    <text evidence="2">The sequence shown here is derived from an EMBL/GenBank/DDBJ whole genome shotgun (WGS) entry which is preliminary data.</text>
</comment>
<dbReference type="EMBL" id="JBHTLR010000017">
    <property type="protein sequence ID" value="MFD1217609.1"/>
    <property type="molecule type" value="Genomic_DNA"/>
</dbReference>
<feature type="compositionally biased region" description="Acidic residues" evidence="1">
    <location>
        <begin position="310"/>
        <end position="331"/>
    </location>
</feature>
<evidence type="ECO:0008006" key="4">
    <source>
        <dbReference type="Google" id="ProtNLM"/>
    </source>
</evidence>
<dbReference type="SUPFAM" id="SSF50939">
    <property type="entry name" value="Sialidases"/>
    <property type="match status" value="1"/>
</dbReference>
<reference evidence="3" key="1">
    <citation type="journal article" date="2019" name="Int. J. Syst. Evol. Microbiol.">
        <title>The Global Catalogue of Microorganisms (GCM) 10K type strain sequencing project: providing services to taxonomists for standard genome sequencing and annotation.</title>
        <authorList>
            <consortium name="The Broad Institute Genomics Platform"/>
            <consortium name="The Broad Institute Genome Sequencing Center for Infectious Disease"/>
            <person name="Wu L."/>
            <person name="Ma J."/>
        </authorList>
    </citation>
    <scope>NUCLEOTIDE SEQUENCE [LARGE SCALE GENOMIC DNA]</scope>
    <source>
        <strain evidence="3">CCUG 54356</strain>
    </source>
</reference>
<accession>A0ABW3UDT5</accession>
<dbReference type="CDD" id="cd15482">
    <property type="entry name" value="Sialidase_non-viral"/>
    <property type="match status" value="1"/>
</dbReference>
<gene>
    <name evidence="2" type="ORF">ACFQ2X_13420</name>
</gene>
<feature type="compositionally biased region" description="Acidic residues" evidence="1">
    <location>
        <begin position="255"/>
        <end position="281"/>
    </location>
</feature>
<feature type="compositionally biased region" description="Acidic residues" evidence="1">
    <location>
        <begin position="220"/>
        <end position="236"/>
    </location>
</feature>
<dbReference type="RefSeq" id="WP_230435991.1">
    <property type="nucleotide sequence ID" value="NZ_CP087715.1"/>
</dbReference>
<evidence type="ECO:0000313" key="2">
    <source>
        <dbReference type="EMBL" id="MFD1217609.1"/>
    </source>
</evidence>
<dbReference type="Gene3D" id="2.120.10.10">
    <property type="match status" value="1"/>
</dbReference>
<dbReference type="Proteomes" id="UP001597264">
    <property type="component" value="Unassembled WGS sequence"/>
</dbReference>
<dbReference type="InterPro" id="IPR036278">
    <property type="entry name" value="Sialidase_sf"/>
</dbReference>
<feature type="compositionally biased region" description="Low complexity" evidence="1">
    <location>
        <begin position="297"/>
        <end position="309"/>
    </location>
</feature>
<organism evidence="2 3">
    <name type="scientific">Microbulbifer celer</name>
    <dbReference type="NCBI Taxonomy" id="435905"/>
    <lineage>
        <taxon>Bacteria</taxon>
        <taxon>Pseudomonadati</taxon>
        <taxon>Pseudomonadota</taxon>
        <taxon>Gammaproteobacteria</taxon>
        <taxon>Cellvibrionales</taxon>
        <taxon>Microbulbiferaceae</taxon>
        <taxon>Microbulbifer</taxon>
    </lineage>
</organism>
<evidence type="ECO:0000313" key="3">
    <source>
        <dbReference type="Proteomes" id="UP001597264"/>
    </source>
</evidence>
<dbReference type="InterPro" id="IPR028974">
    <property type="entry name" value="TSP_type-3_rpt"/>
</dbReference>
<protein>
    <recommendedName>
        <fullName evidence="4">Exo-alpha-sialidase</fullName>
    </recommendedName>
</protein>
<feature type="compositionally biased region" description="Acidic residues" evidence="1">
    <location>
        <begin position="340"/>
        <end position="369"/>
    </location>
</feature>
<dbReference type="SUPFAM" id="SSF103647">
    <property type="entry name" value="TSP type-3 repeat"/>
    <property type="match status" value="2"/>
</dbReference>
<sequence length="808" mass="88618">MNKFSLRQGRGWPVAALSLLLAACGGGSGSGSSGSSGDVANPPVPSPDLLTGIFFDSPIAGLSYSTGSGQQGVTDGEGRFTYEPSDTVSFSLGALTFASIAAKPALTPLSLFDTRDINDRRVVNFLRIVQSLDDDGDIETRIMLRDDTAEIIDKSGLTLVDFDQDPLAFATDHKVTAFLSAAGLGALVEEESAREHFSLTLKNSEKIDIDEDGIGNHSDADDDNDGIPDEWDEFPYDPERSGDVDLDGIDNIHDGDDDNDGYADEDDDLPYDPDEWEDTDGDGIGNIVDEDDDNDGTPDNADTAPLDSDVAGDADGDGLDNVVDPDDDNDGVVDSQDAFPLDDAESMDFDGDGLGDNADPDDDNDTVPDTEDRIHIVGQSEVYFQGETITLRARGFDPDFNPADPEDGWHIQFYTYDLENPENHMSEYPVEGVYNAEYDYAGNVWEIEYWAPAKPGEFRTELALYCSESPSVCEEEYNGDQVEQSIYFTSTCAEPPCSYELDTPRGHYVTNSTIYPHNAAFVQRDNGELVALVSEDDTYLTRSVDSGQTWETFATLPEYIYGNPVMIENRFGKVLILGHCDSGGACIYETDDGQDWLKTALTVNTNFAGCDETECDWNLLHAESLIEASDGTYIVSYSLAESPQDDDYNIDVYVTSSSDLQSWSTPAKVSSGTDWDFDSTLLQASTGKYYLGFVSYSKNQLVIAESDDLENWNEKHLISPHPHLHMMPRLREIDGKPVFFYESSGVLRYSYLLDSGNFSGPKTVIDGIPFGPDIQLLQSGHIGVLYQMDLNNQRDVFYEEIDSVDIGG</sequence>
<feature type="region of interest" description="Disordered" evidence="1">
    <location>
        <begin position="209"/>
        <end position="369"/>
    </location>
</feature>